<dbReference type="GO" id="GO:0005509">
    <property type="term" value="F:calcium ion binding"/>
    <property type="evidence" value="ECO:0007669"/>
    <property type="project" value="InterPro"/>
</dbReference>
<dbReference type="Proteomes" id="UP000184144">
    <property type="component" value="Unassembled WGS sequence"/>
</dbReference>
<dbReference type="SUPFAM" id="SSF51120">
    <property type="entry name" value="beta-Roll"/>
    <property type="match status" value="2"/>
</dbReference>
<keyword evidence="8" id="KW-1185">Reference proteome</keyword>
<dbReference type="InterPro" id="IPR022398">
    <property type="entry name" value="Peptidase_S8_His-AS"/>
</dbReference>
<feature type="domain" description="P/Homo B" evidence="6">
    <location>
        <begin position="349"/>
        <end position="476"/>
    </location>
</feature>
<dbReference type="SUPFAM" id="SSF52743">
    <property type="entry name" value="Subtilisin-like"/>
    <property type="match status" value="1"/>
</dbReference>
<evidence type="ECO:0000256" key="5">
    <source>
        <dbReference type="PROSITE-ProRule" id="PRU01240"/>
    </source>
</evidence>
<dbReference type="InterPro" id="IPR000209">
    <property type="entry name" value="Peptidase_S8/S53_dom"/>
</dbReference>
<evidence type="ECO:0000256" key="4">
    <source>
        <dbReference type="PIRSR" id="PIRSR615500-1"/>
    </source>
</evidence>
<dbReference type="InterPro" id="IPR015500">
    <property type="entry name" value="Peptidase_S8_subtilisin-rel"/>
</dbReference>
<reference evidence="8" key="1">
    <citation type="submission" date="2016-11" db="EMBL/GenBank/DDBJ databases">
        <authorList>
            <person name="Varghese N."/>
            <person name="Submissions S."/>
        </authorList>
    </citation>
    <scope>NUCLEOTIDE SEQUENCE [LARGE SCALE GENOMIC DNA]</scope>
    <source>
        <strain evidence="8">DSM 100566</strain>
    </source>
</reference>
<feature type="active site" description="Charge relay system" evidence="4 5">
    <location>
        <position position="38"/>
    </location>
</feature>
<dbReference type="InterPro" id="IPR011049">
    <property type="entry name" value="Serralysin-like_metalloprot_C"/>
</dbReference>
<dbReference type="GO" id="GO:0012505">
    <property type="term" value="C:endomembrane system"/>
    <property type="evidence" value="ECO:0007669"/>
    <property type="project" value="UniProtKB-ARBA"/>
</dbReference>
<keyword evidence="3 5" id="KW-0720">Serine protease</keyword>
<dbReference type="EMBL" id="FQUV01000010">
    <property type="protein sequence ID" value="SHF70303.1"/>
    <property type="molecule type" value="Genomic_DNA"/>
</dbReference>
<evidence type="ECO:0000256" key="2">
    <source>
        <dbReference type="ARBA" id="ARBA00022801"/>
    </source>
</evidence>
<dbReference type="InterPro" id="IPR008979">
    <property type="entry name" value="Galactose-bd-like_sf"/>
</dbReference>
<dbReference type="Pfam" id="PF00082">
    <property type="entry name" value="Peptidase_S8"/>
    <property type="match status" value="1"/>
</dbReference>
<dbReference type="PRINTS" id="PR00723">
    <property type="entry name" value="SUBTILISIN"/>
</dbReference>
<evidence type="ECO:0000259" key="6">
    <source>
        <dbReference type="PROSITE" id="PS51829"/>
    </source>
</evidence>
<dbReference type="OrthoDB" id="9795675at2"/>
<feature type="active site" description="Charge relay system" evidence="4 5">
    <location>
        <position position="76"/>
    </location>
</feature>
<dbReference type="Gene3D" id="2.60.120.260">
    <property type="entry name" value="Galactose-binding domain-like"/>
    <property type="match status" value="1"/>
</dbReference>
<dbReference type="PROSITE" id="PS51829">
    <property type="entry name" value="P_HOMO_B"/>
    <property type="match status" value="1"/>
</dbReference>
<dbReference type="AlphaFoldDB" id="A0A1M5DTI1"/>
<dbReference type="PANTHER" id="PTHR42884">
    <property type="entry name" value="PROPROTEIN CONVERTASE SUBTILISIN/KEXIN-RELATED"/>
    <property type="match status" value="1"/>
</dbReference>
<dbReference type="GO" id="GO:0016485">
    <property type="term" value="P:protein processing"/>
    <property type="evidence" value="ECO:0007669"/>
    <property type="project" value="TreeGrafter"/>
</dbReference>
<protein>
    <submittedName>
        <fullName evidence="7">Regulatory P domain of the subtilisin-like proprotein convertase</fullName>
    </submittedName>
</protein>
<name>A0A1M5DTI1_9RHOB</name>
<comment type="similarity">
    <text evidence="5">Belongs to the peptidase S8 family.</text>
</comment>
<evidence type="ECO:0000256" key="1">
    <source>
        <dbReference type="ARBA" id="ARBA00022670"/>
    </source>
</evidence>
<evidence type="ECO:0000313" key="7">
    <source>
        <dbReference type="EMBL" id="SHF70303.1"/>
    </source>
</evidence>
<dbReference type="Pfam" id="PF00353">
    <property type="entry name" value="HemolysinCabind"/>
    <property type="match status" value="3"/>
</dbReference>
<dbReference type="Gene3D" id="2.150.10.10">
    <property type="entry name" value="Serralysin-like metalloprotease, C-terminal"/>
    <property type="match status" value="3"/>
</dbReference>
<organism evidence="7 8">
    <name type="scientific">Litoreibacter ascidiaceicola</name>
    <dbReference type="NCBI Taxonomy" id="1486859"/>
    <lineage>
        <taxon>Bacteria</taxon>
        <taxon>Pseudomonadati</taxon>
        <taxon>Pseudomonadota</taxon>
        <taxon>Alphaproteobacteria</taxon>
        <taxon>Rhodobacterales</taxon>
        <taxon>Roseobacteraceae</taxon>
        <taxon>Litoreibacter</taxon>
    </lineage>
</organism>
<dbReference type="PANTHER" id="PTHR42884:SF14">
    <property type="entry name" value="NEUROENDOCRINE CONVERTASE 1"/>
    <property type="match status" value="1"/>
</dbReference>
<dbReference type="InterPro" id="IPR036852">
    <property type="entry name" value="Peptidase_S8/S53_dom_sf"/>
</dbReference>
<dbReference type="PROSITE" id="PS00330">
    <property type="entry name" value="HEMOLYSIN_CALCIUM"/>
    <property type="match status" value="1"/>
</dbReference>
<dbReference type="RefSeq" id="WP_073146004.1">
    <property type="nucleotide sequence ID" value="NZ_FQUV01000010.1"/>
</dbReference>
<dbReference type="GO" id="GO:0004252">
    <property type="term" value="F:serine-type endopeptidase activity"/>
    <property type="evidence" value="ECO:0007669"/>
    <property type="project" value="UniProtKB-UniRule"/>
</dbReference>
<dbReference type="PROSITE" id="PS00137">
    <property type="entry name" value="SUBTILASE_HIS"/>
    <property type="match status" value="1"/>
</dbReference>
<dbReference type="PROSITE" id="PS00138">
    <property type="entry name" value="SUBTILASE_SER"/>
    <property type="match status" value="1"/>
</dbReference>
<keyword evidence="2 5" id="KW-0378">Hydrolase</keyword>
<dbReference type="InterPro" id="IPR023828">
    <property type="entry name" value="Peptidase_S8_Ser-AS"/>
</dbReference>
<dbReference type="PROSITE" id="PS51892">
    <property type="entry name" value="SUBTILASE"/>
    <property type="match status" value="1"/>
</dbReference>
<dbReference type="Pfam" id="PF01483">
    <property type="entry name" value="P_proprotein"/>
    <property type="match status" value="1"/>
</dbReference>
<feature type="active site" description="Charge relay system" evidence="4 5">
    <location>
        <position position="253"/>
    </location>
</feature>
<evidence type="ECO:0000256" key="3">
    <source>
        <dbReference type="ARBA" id="ARBA00022825"/>
    </source>
</evidence>
<dbReference type="PRINTS" id="PR00313">
    <property type="entry name" value="CABNDNGRPT"/>
</dbReference>
<dbReference type="GO" id="GO:0005737">
    <property type="term" value="C:cytoplasm"/>
    <property type="evidence" value="ECO:0007669"/>
    <property type="project" value="UniProtKB-ARBA"/>
</dbReference>
<dbReference type="GO" id="GO:0016020">
    <property type="term" value="C:membrane"/>
    <property type="evidence" value="ECO:0007669"/>
    <property type="project" value="TreeGrafter"/>
</dbReference>
<dbReference type="SUPFAM" id="SSF49785">
    <property type="entry name" value="Galactose-binding domain-like"/>
    <property type="match status" value="1"/>
</dbReference>
<dbReference type="Gene3D" id="3.40.50.200">
    <property type="entry name" value="Peptidase S8/S53 domain"/>
    <property type="match status" value="1"/>
</dbReference>
<accession>A0A1M5DTI1</accession>
<dbReference type="InterPro" id="IPR018511">
    <property type="entry name" value="Hemolysin-typ_Ca-bd_CS"/>
</dbReference>
<sequence>MASFSDPLFSNQWHFGRINVGLVWDDYSGNGVTVGVFDDGIDYNHVDLDGNFDSGLNLVTGGINWDAFPNVGVNAHGTAIAGIIAAEAGNNRGGVGIAYEATLGAVDVFDDVYLDGLDEITAMEHMRTFDITSNSWGYEPLFASFQNSRGGYGSLSDLADAYQGNAEQGRDGFGTIIVQAAGNDALNVQGTGEHTNRWAITVGATGRTDNVTDYSNFGTGLLISAPAASVTTDISGVDGYSYNDYTNSFGGTSAATPVVSGVVALMLEANGDLGWRDVQTVLAMSAAQTGSTFGNAHTGYEQGDWFANDATNWNGGGASFNLSYGFGLIDALAAVRMAEAWSYMTQEAAVSGNESSVTVSSSPFDTIPAIGSVTSTLTVDQDIQIEYVNVTLDITHSYASNLSAYLVSPSGQEYMLFEGVGSSYLMDYGWNWTFGISALQGESSAGDWSVRIDDNVSGNGGRLDSVSLEFYGSNASADDIQHFTNDFMELANADSGRTTIEDTDGGTDWLNFAAVSGNVILNLNTGVSVQGVEWASFSANQFENVTSGDGNDRLIGNAQDNELHGNRGNDVLTGGGGNDTIYGGNGFDRIDTGSGDDFIYGGADSADLRDEISSGGGNDYIDSGYGNDEVYAGAGNDTIIGGFGTDRLIGQTGDDVITGGPLSDLIFGGDGADFVNGGFGHDRINGGAGGDSFYHLGIRGHGSDWIQDYNSADGDVLVFADSFASVDDFQVNVAETANAGISGVSESFVIYKPTGQIIWALVDGNAQDEINLQIGGTVFDIA</sequence>
<proteinExistence type="inferred from homology"/>
<dbReference type="InterPro" id="IPR002884">
    <property type="entry name" value="P_dom"/>
</dbReference>
<evidence type="ECO:0000313" key="8">
    <source>
        <dbReference type="Proteomes" id="UP000184144"/>
    </source>
</evidence>
<gene>
    <name evidence="7" type="ORF">SAMN05444273_11024</name>
</gene>
<dbReference type="InterPro" id="IPR001343">
    <property type="entry name" value="Hemolysn_Ca-bd"/>
</dbReference>
<keyword evidence="1 5" id="KW-0645">Protease</keyword>
<dbReference type="STRING" id="1486859.SAMN05444273_11024"/>